<dbReference type="PROSITE" id="PS50082">
    <property type="entry name" value="WD_REPEATS_2"/>
    <property type="match status" value="10"/>
</dbReference>
<feature type="region of interest" description="Disordered" evidence="4">
    <location>
        <begin position="23"/>
        <end position="52"/>
    </location>
</feature>
<evidence type="ECO:0000256" key="2">
    <source>
        <dbReference type="ARBA" id="ARBA00022737"/>
    </source>
</evidence>
<dbReference type="Gene3D" id="2.130.10.10">
    <property type="entry name" value="YVTN repeat-like/Quinoprotein amine dehydrogenase"/>
    <property type="match status" value="5"/>
</dbReference>
<feature type="repeat" description="WD" evidence="3">
    <location>
        <begin position="1028"/>
        <end position="1061"/>
    </location>
</feature>
<accession>A0AAD3DIU9</accession>
<dbReference type="SMART" id="SM00320">
    <property type="entry name" value="WD40"/>
    <property type="match status" value="14"/>
</dbReference>
<evidence type="ECO:0000256" key="4">
    <source>
        <dbReference type="SAM" id="MobiDB-lite"/>
    </source>
</evidence>
<keyword evidence="1 3" id="KW-0853">WD repeat</keyword>
<dbReference type="InterPro" id="IPR015943">
    <property type="entry name" value="WD40/YVTN_repeat-like_dom_sf"/>
</dbReference>
<evidence type="ECO:0000313" key="5">
    <source>
        <dbReference type="EMBL" id="GFR41513.1"/>
    </source>
</evidence>
<gene>
    <name evidence="5" type="ORF">Agub_g2208</name>
</gene>
<evidence type="ECO:0000256" key="3">
    <source>
        <dbReference type="PROSITE-ProRule" id="PRU00221"/>
    </source>
</evidence>
<dbReference type="Gene3D" id="1.25.40.370">
    <property type="match status" value="1"/>
</dbReference>
<feature type="repeat" description="WD" evidence="3">
    <location>
        <begin position="805"/>
        <end position="837"/>
    </location>
</feature>
<dbReference type="PANTHER" id="PTHR19879:SF9">
    <property type="entry name" value="TRANSCRIPTION INITIATION FACTOR TFIID SUBUNIT 5"/>
    <property type="match status" value="1"/>
</dbReference>
<dbReference type="PANTHER" id="PTHR19879">
    <property type="entry name" value="TRANSCRIPTION INITIATION FACTOR TFIID"/>
    <property type="match status" value="1"/>
</dbReference>
<keyword evidence="6" id="KW-1185">Reference proteome</keyword>
<dbReference type="InterPro" id="IPR001680">
    <property type="entry name" value="WD40_rpt"/>
</dbReference>
<feature type="region of interest" description="Disordered" evidence="4">
    <location>
        <begin position="86"/>
        <end position="119"/>
    </location>
</feature>
<feature type="repeat" description="WD" evidence="3">
    <location>
        <begin position="760"/>
        <end position="793"/>
    </location>
</feature>
<feature type="repeat" description="WD" evidence="3">
    <location>
        <begin position="718"/>
        <end position="759"/>
    </location>
</feature>
<feature type="region of interest" description="Disordered" evidence="4">
    <location>
        <begin position="1006"/>
        <end position="1028"/>
    </location>
</feature>
<feature type="compositionally biased region" description="Low complexity" evidence="4">
    <location>
        <begin position="23"/>
        <end position="33"/>
    </location>
</feature>
<name>A0AAD3DIU9_9CHLO</name>
<proteinExistence type="predicted"/>
<comment type="caution">
    <text evidence="5">The sequence shown here is derived from an EMBL/GenBank/DDBJ whole genome shotgun (WGS) entry which is preliminary data.</text>
</comment>
<sequence length="1318" mass="135867">MAVTADVEQAYKQFLEGPLLAAAAGGDAAASSDTAPRSADPATTPLLSPPQLAELPPAACMQATCRQRQQQQQRRQVVLLIDAVDEADPPRTEEPQTAAAAAAASPPADPVSSTGEVKAHGHVTDAAAAVQPRYNGNGAEAAPPPPAPPTVDVCGNRVFQLISRQLKHLPRHVRFIFTCRPDGMGGGIAEALERTFRAHGGVSFMTLQDLKHCNVVDAGSSEGVGGNGACTAAVRNTGQQLPQQECWRAQEPQEQQYRSGGMGGSDTSVGGGVLVYHAVASACPATAPLPPLSRPPQFEDLHRAYAHVFAAALGSLEAATTTRTATAVAACSNGGGSAALPALEPLLPSPQPVTQPRHPFSPPSIHPTDAAADTMQTQPQPTAALSATTRSLLAVLLAAQEPLSQSMLHSMGFAGSALEQLPGFPTLFYVNEHHAYLLHQSLAGWLSDPAASGPFAVCVEQGHALLAAQLLSVVCPPGGSNNRGVSNSNSSKVDGSNEGAVVIGADDGDGGNSSVVSIGNGVSSISGSAAYALKYLVRHLVACGDNAALERLLRSFDFVAAAFQLGHGGGLIHDLIRAPEPTVTPAVADTLRWLLSSQHELVQATSVEDVVATALRCPPGTAVFRLAQARVNAMAAARVAGMAAAEGVQQRRCWHAWWLAHALVAPQTWAAKRSLFQGHSSLVFCVAWSPDGRTLASCSHDKSVRLWDAGSGECIAALEGHEGDVLGVAWRPDGWALASGGADGAVRLWDAASGECAAALQGHTGPVNCVAWRPRGPPLLASGGDDKTVRLWSGVGAALQCTSILQGHADFVKALAWSPDSSSLASLGGNQAVLLWSDPWVSGGQPTATLQLPGDEAPRSLYTGFGLPDYMIARLGVAWSPDGRILASCSSDGVRLWDKARSRCMTVIKAIGFTPPNSVAWSPDGRTLATGHSDNTETVQLWNVRLDIPGGEPCATSTGSFNAEMALGVAWRPSGKLLASCGGKTFELWDPASVAAATAAAANSHGCSSGGQLTGQHQPLATSSAGGGGGHTNAVHAVAWSPVDSRLLASASSDKTVRIWSDGVCTAILKGHTHAVNCVAWSPDGRQLASGSDDQTVRLWSTDSGTCLATWESPDRIVVSSVAWRPDGSMLASGSWSGAIQLREVPSGSCVAQLKGHSEWVVSLSWSPDGGRLASSSNDAGVRLWQVASGACSAVLQGHTDWVPAVAWRPGGGAVATASLDRSVKIWDPDTGECTATLQGHGGGLTGVAWSPDGACLACSGADMAVRVWDVASGVCLTTIHGHAREVNCIAWSPDGSSIASGSKDNTVRVLVAAADDS</sequence>
<organism evidence="5 6">
    <name type="scientific">Astrephomene gubernaculifera</name>
    <dbReference type="NCBI Taxonomy" id="47775"/>
    <lineage>
        <taxon>Eukaryota</taxon>
        <taxon>Viridiplantae</taxon>
        <taxon>Chlorophyta</taxon>
        <taxon>core chlorophytes</taxon>
        <taxon>Chlorophyceae</taxon>
        <taxon>CS clade</taxon>
        <taxon>Chlamydomonadales</taxon>
        <taxon>Astrephomenaceae</taxon>
        <taxon>Astrephomene</taxon>
    </lineage>
</organism>
<dbReference type="InterPro" id="IPR020472">
    <property type="entry name" value="WD40_PAC1"/>
</dbReference>
<feature type="repeat" description="WD" evidence="3">
    <location>
        <begin position="1238"/>
        <end position="1279"/>
    </location>
</feature>
<dbReference type="EMBL" id="BMAR01000001">
    <property type="protein sequence ID" value="GFR41513.1"/>
    <property type="molecule type" value="Genomic_DNA"/>
</dbReference>
<dbReference type="PROSITE" id="PS00678">
    <property type="entry name" value="WD_REPEATS_1"/>
    <property type="match status" value="1"/>
</dbReference>
<dbReference type="Proteomes" id="UP001054857">
    <property type="component" value="Unassembled WGS sequence"/>
</dbReference>
<feature type="repeat" description="WD" evidence="3">
    <location>
        <begin position="1069"/>
        <end position="1110"/>
    </location>
</feature>
<dbReference type="PROSITE" id="PS50294">
    <property type="entry name" value="WD_REPEATS_REGION"/>
    <property type="match status" value="10"/>
</dbReference>
<feature type="repeat" description="WD" evidence="3">
    <location>
        <begin position="1280"/>
        <end position="1310"/>
    </location>
</feature>
<reference evidence="5 6" key="1">
    <citation type="journal article" date="2021" name="Sci. Rep.">
        <title>Genome sequencing of the multicellular alga Astrephomene provides insights into convergent evolution of germ-soma differentiation.</title>
        <authorList>
            <person name="Yamashita S."/>
            <person name="Yamamoto K."/>
            <person name="Matsuzaki R."/>
            <person name="Suzuki S."/>
            <person name="Yamaguchi H."/>
            <person name="Hirooka S."/>
            <person name="Minakuchi Y."/>
            <person name="Miyagishima S."/>
            <person name="Kawachi M."/>
            <person name="Toyoda A."/>
            <person name="Nozaki H."/>
        </authorList>
    </citation>
    <scope>NUCLEOTIDE SEQUENCE [LARGE SCALE GENOMIC DNA]</scope>
    <source>
        <strain evidence="5 6">NIES-4017</strain>
    </source>
</reference>
<dbReference type="SUPFAM" id="SSF50978">
    <property type="entry name" value="WD40 repeat-like"/>
    <property type="match status" value="2"/>
</dbReference>
<dbReference type="InterPro" id="IPR036322">
    <property type="entry name" value="WD40_repeat_dom_sf"/>
</dbReference>
<keyword evidence="2" id="KW-0677">Repeat</keyword>
<dbReference type="InterPro" id="IPR019775">
    <property type="entry name" value="WD40_repeat_CS"/>
</dbReference>
<feature type="repeat" description="WD" evidence="3">
    <location>
        <begin position="676"/>
        <end position="717"/>
    </location>
</feature>
<evidence type="ECO:0000313" key="6">
    <source>
        <dbReference type="Proteomes" id="UP001054857"/>
    </source>
</evidence>
<feature type="repeat" description="WD" evidence="3">
    <location>
        <begin position="1154"/>
        <end position="1195"/>
    </location>
</feature>
<dbReference type="CDD" id="cd00200">
    <property type="entry name" value="WD40"/>
    <property type="match status" value="2"/>
</dbReference>
<feature type="repeat" description="WD" evidence="3">
    <location>
        <begin position="1196"/>
        <end position="1237"/>
    </location>
</feature>
<feature type="compositionally biased region" description="Low complexity" evidence="4">
    <location>
        <begin position="98"/>
        <end position="113"/>
    </location>
</feature>
<dbReference type="Pfam" id="PF00400">
    <property type="entry name" value="WD40"/>
    <property type="match status" value="13"/>
</dbReference>
<protein>
    <submittedName>
        <fullName evidence="5">Uncharacterized protein</fullName>
    </submittedName>
</protein>
<evidence type="ECO:0000256" key="1">
    <source>
        <dbReference type="ARBA" id="ARBA00022574"/>
    </source>
</evidence>
<dbReference type="PRINTS" id="PR00320">
    <property type="entry name" value="GPROTEINBRPT"/>
</dbReference>